<accession>A0ABZ1Z8B7</accession>
<reference evidence="1" key="1">
    <citation type="submission" date="2022-10" db="EMBL/GenBank/DDBJ databases">
        <title>The complete genomes of actinobacterial strains from the NBC collection.</title>
        <authorList>
            <person name="Joergensen T.S."/>
            <person name="Alvarez Arevalo M."/>
            <person name="Sterndorff E.B."/>
            <person name="Faurdal D."/>
            <person name="Vuksanovic O."/>
            <person name="Mourched A.-S."/>
            <person name="Charusanti P."/>
            <person name="Shaw S."/>
            <person name="Blin K."/>
            <person name="Weber T."/>
        </authorList>
    </citation>
    <scope>NUCLEOTIDE SEQUENCE</scope>
    <source>
        <strain evidence="1">NBC_01482</strain>
    </source>
</reference>
<evidence type="ECO:0000313" key="2">
    <source>
        <dbReference type="Proteomes" id="UP001432062"/>
    </source>
</evidence>
<dbReference type="EMBL" id="CP109441">
    <property type="protein sequence ID" value="WUV51483.1"/>
    <property type="molecule type" value="Genomic_DNA"/>
</dbReference>
<keyword evidence="2" id="KW-1185">Reference proteome</keyword>
<gene>
    <name evidence="1" type="ORF">OG563_37450</name>
</gene>
<proteinExistence type="predicted"/>
<sequence>MDDFVRQAVFVGIPASIEQHFPDEDLIAQVLQEAALGVLDRTSDSTALHFCHRIGMAPTQQ</sequence>
<dbReference type="RefSeq" id="WP_329416331.1">
    <property type="nucleotide sequence ID" value="NZ_CP109441.1"/>
</dbReference>
<organism evidence="1 2">
    <name type="scientific">Nocardia vinacea</name>
    <dbReference type="NCBI Taxonomy" id="96468"/>
    <lineage>
        <taxon>Bacteria</taxon>
        <taxon>Bacillati</taxon>
        <taxon>Actinomycetota</taxon>
        <taxon>Actinomycetes</taxon>
        <taxon>Mycobacteriales</taxon>
        <taxon>Nocardiaceae</taxon>
        <taxon>Nocardia</taxon>
    </lineage>
</organism>
<protein>
    <submittedName>
        <fullName evidence="1">Uncharacterized protein</fullName>
    </submittedName>
</protein>
<dbReference type="Proteomes" id="UP001432062">
    <property type="component" value="Chromosome"/>
</dbReference>
<name>A0ABZ1Z8B7_9NOCA</name>
<evidence type="ECO:0000313" key="1">
    <source>
        <dbReference type="EMBL" id="WUV51483.1"/>
    </source>
</evidence>